<dbReference type="KEGG" id="mlr:MELLADRAFT_71053"/>
<dbReference type="Proteomes" id="UP000001072">
    <property type="component" value="Unassembled WGS sequence"/>
</dbReference>
<dbReference type="HOGENOM" id="CLU_3125416_0_0_1"/>
<dbReference type="VEuPathDB" id="FungiDB:MELLADRAFT_71053"/>
<protein>
    <submittedName>
        <fullName evidence="1">Uncharacterized protein</fullName>
    </submittedName>
</protein>
<dbReference type="RefSeq" id="XP_007406408.1">
    <property type="nucleotide sequence ID" value="XM_007406346.1"/>
</dbReference>
<accession>F4RB57</accession>
<keyword evidence="2" id="KW-1185">Reference proteome</keyword>
<organism evidence="2">
    <name type="scientific">Melampsora larici-populina (strain 98AG31 / pathotype 3-4-7)</name>
    <name type="common">Poplar leaf rust fungus</name>
    <dbReference type="NCBI Taxonomy" id="747676"/>
    <lineage>
        <taxon>Eukaryota</taxon>
        <taxon>Fungi</taxon>
        <taxon>Dikarya</taxon>
        <taxon>Basidiomycota</taxon>
        <taxon>Pucciniomycotina</taxon>
        <taxon>Pucciniomycetes</taxon>
        <taxon>Pucciniales</taxon>
        <taxon>Melampsoraceae</taxon>
        <taxon>Melampsora</taxon>
    </lineage>
</organism>
<dbReference type="GeneID" id="18931709"/>
<reference evidence="2" key="1">
    <citation type="journal article" date="2011" name="Proc. Natl. Acad. Sci. U.S.A.">
        <title>Obligate biotrophy features unraveled by the genomic analysis of rust fungi.</title>
        <authorList>
            <person name="Duplessis S."/>
            <person name="Cuomo C.A."/>
            <person name="Lin Y.-C."/>
            <person name="Aerts A."/>
            <person name="Tisserant E."/>
            <person name="Veneault-Fourrey C."/>
            <person name="Joly D.L."/>
            <person name="Hacquard S."/>
            <person name="Amselem J."/>
            <person name="Cantarel B.L."/>
            <person name="Chiu R."/>
            <person name="Coutinho P.M."/>
            <person name="Feau N."/>
            <person name="Field M."/>
            <person name="Frey P."/>
            <person name="Gelhaye E."/>
            <person name="Goldberg J."/>
            <person name="Grabherr M.G."/>
            <person name="Kodira C.D."/>
            <person name="Kohler A."/>
            <person name="Kuees U."/>
            <person name="Lindquist E.A."/>
            <person name="Lucas S.M."/>
            <person name="Mago R."/>
            <person name="Mauceli E."/>
            <person name="Morin E."/>
            <person name="Murat C."/>
            <person name="Pangilinan J.L."/>
            <person name="Park R."/>
            <person name="Pearson M."/>
            <person name="Quesneville H."/>
            <person name="Rouhier N."/>
            <person name="Sakthikumar S."/>
            <person name="Salamov A.A."/>
            <person name="Schmutz J."/>
            <person name="Selles B."/>
            <person name="Shapiro H."/>
            <person name="Tanguay P."/>
            <person name="Tuskan G.A."/>
            <person name="Henrissat B."/>
            <person name="Van de Peer Y."/>
            <person name="Rouze P."/>
            <person name="Ellis J.G."/>
            <person name="Dodds P.N."/>
            <person name="Schein J.E."/>
            <person name="Zhong S."/>
            <person name="Hamelin R.C."/>
            <person name="Grigoriev I.V."/>
            <person name="Szabo L.J."/>
            <person name="Martin F."/>
        </authorList>
    </citation>
    <scope>NUCLEOTIDE SEQUENCE [LARGE SCALE GENOMIC DNA]</scope>
    <source>
        <strain evidence="2">98AG31 / pathotype 3-4-7</strain>
    </source>
</reference>
<dbReference type="EMBL" id="GL883095">
    <property type="protein sequence ID" value="EGG10107.1"/>
    <property type="molecule type" value="Genomic_DNA"/>
</dbReference>
<name>F4RB57_MELLP</name>
<dbReference type="AlphaFoldDB" id="F4RB57"/>
<dbReference type="InParanoid" id="F4RB57"/>
<evidence type="ECO:0000313" key="2">
    <source>
        <dbReference type="Proteomes" id="UP000001072"/>
    </source>
</evidence>
<evidence type="ECO:0000313" key="1">
    <source>
        <dbReference type="EMBL" id="EGG10107.1"/>
    </source>
</evidence>
<gene>
    <name evidence="1" type="ORF">MELLADRAFT_71053</name>
</gene>
<proteinExistence type="predicted"/>
<sequence length="50" mass="6218">MREKRKEKVYEKTRYIIYFFGMRKGLIQVGIQIQDNYEQHIHKSQLDKET</sequence>